<protein>
    <submittedName>
        <fullName evidence="2">Uncharacterized protein</fullName>
    </submittedName>
</protein>
<sequence>MELTWKPVKIKDLPTADELNGPLIYEQSDAIHELIRQATADNSDGCAGRTTFYDFDTDTPALPVQDDDFPLLLTREERLRAKRPRGYVDTAMALDTHEEDGSESPPHKRFKEATASQSGSEMLFSPILEAVAVTSLPTSSPIEDVAFEVLDSHSHHPRPDVQIEASQFSALSFGTDFAGVSQQLHYAQDDTIMYWVASDKVVEDDVAVTEEPVDELQYEADSPRCQRQAEASLSHADLPTFDLPQSMIDTTNTAQSGVSRFLLFKGMRPPAINPALSARAASPVPAHAVPQAAPAPAPAASGPTPYLPDDVLQMQPLLLTSVSHDFASTPTPQLYLATVDFLQKRALISTLADLWNVDIVDRDMPPGQEYAHIILDCDSW</sequence>
<reference evidence="2 3" key="1">
    <citation type="journal article" date="2016" name="Mol. Biol. Evol.">
        <title>Comparative Genomics of Early-Diverging Mushroom-Forming Fungi Provides Insights into the Origins of Lignocellulose Decay Capabilities.</title>
        <authorList>
            <person name="Nagy L.G."/>
            <person name="Riley R."/>
            <person name="Tritt A."/>
            <person name="Adam C."/>
            <person name="Daum C."/>
            <person name="Floudas D."/>
            <person name="Sun H."/>
            <person name="Yadav J.S."/>
            <person name="Pangilinan J."/>
            <person name="Larsson K.H."/>
            <person name="Matsuura K."/>
            <person name="Barry K."/>
            <person name="Labutti K."/>
            <person name="Kuo R."/>
            <person name="Ohm R.A."/>
            <person name="Bhattacharya S.S."/>
            <person name="Shirouzu T."/>
            <person name="Yoshinaga Y."/>
            <person name="Martin F.M."/>
            <person name="Grigoriev I.V."/>
            <person name="Hibbett D.S."/>
        </authorList>
    </citation>
    <scope>NUCLEOTIDE SEQUENCE [LARGE SCALE GENOMIC DNA]</scope>
    <source>
        <strain evidence="2 3">HHB12029</strain>
    </source>
</reference>
<keyword evidence="3" id="KW-1185">Reference proteome</keyword>
<dbReference type="OrthoDB" id="2422840at2759"/>
<organism evidence="2 3">
    <name type="scientific">Exidia glandulosa HHB12029</name>
    <dbReference type="NCBI Taxonomy" id="1314781"/>
    <lineage>
        <taxon>Eukaryota</taxon>
        <taxon>Fungi</taxon>
        <taxon>Dikarya</taxon>
        <taxon>Basidiomycota</taxon>
        <taxon>Agaricomycotina</taxon>
        <taxon>Agaricomycetes</taxon>
        <taxon>Auriculariales</taxon>
        <taxon>Exidiaceae</taxon>
        <taxon>Exidia</taxon>
    </lineage>
</organism>
<feature type="region of interest" description="Disordered" evidence="1">
    <location>
        <begin position="96"/>
        <end position="116"/>
    </location>
</feature>
<proteinExistence type="predicted"/>
<evidence type="ECO:0000313" key="2">
    <source>
        <dbReference type="EMBL" id="KZV83149.1"/>
    </source>
</evidence>
<gene>
    <name evidence="2" type="ORF">EXIGLDRAFT_324480</name>
</gene>
<evidence type="ECO:0000313" key="3">
    <source>
        <dbReference type="Proteomes" id="UP000077266"/>
    </source>
</evidence>
<accession>A0A165ZJ61</accession>
<dbReference type="AlphaFoldDB" id="A0A165ZJ61"/>
<name>A0A165ZJ61_EXIGL</name>
<dbReference type="Proteomes" id="UP000077266">
    <property type="component" value="Unassembled WGS sequence"/>
</dbReference>
<dbReference type="InParanoid" id="A0A165ZJ61"/>
<dbReference type="EMBL" id="KV426286">
    <property type="protein sequence ID" value="KZV83149.1"/>
    <property type="molecule type" value="Genomic_DNA"/>
</dbReference>
<evidence type="ECO:0000256" key="1">
    <source>
        <dbReference type="SAM" id="MobiDB-lite"/>
    </source>
</evidence>